<dbReference type="InterPro" id="IPR005119">
    <property type="entry name" value="LysR_subst-bd"/>
</dbReference>
<proteinExistence type="inferred from homology"/>
<comment type="caution">
    <text evidence="6">The sequence shown here is derived from an EMBL/GenBank/DDBJ whole genome shotgun (WGS) entry which is preliminary data.</text>
</comment>
<comment type="similarity">
    <text evidence="1">Belongs to the LysR transcriptional regulatory family.</text>
</comment>
<keyword evidence="2" id="KW-0805">Transcription regulation</keyword>
<dbReference type="Pfam" id="PF03466">
    <property type="entry name" value="LysR_substrate"/>
    <property type="match status" value="1"/>
</dbReference>
<dbReference type="SUPFAM" id="SSF53850">
    <property type="entry name" value="Periplasmic binding protein-like II"/>
    <property type="match status" value="1"/>
</dbReference>
<dbReference type="Proteomes" id="UP000317078">
    <property type="component" value="Unassembled WGS sequence"/>
</dbReference>
<dbReference type="InterPro" id="IPR036388">
    <property type="entry name" value="WH-like_DNA-bd_sf"/>
</dbReference>
<protein>
    <submittedName>
        <fullName evidence="6">LysR family transcriptional regulator</fullName>
    </submittedName>
</protein>
<dbReference type="Pfam" id="PF00126">
    <property type="entry name" value="HTH_1"/>
    <property type="match status" value="1"/>
</dbReference>
<dbReference type="GO" id="GO:0003677">
    <property type="term" value="F:DNA binding"/>
    <property type="evidence" value="ECO:0007669"/>
    <property type="project" value="UniProtKB-KW"/>
</dbReference>
<dbReference type="PANTHER" id="PTHR30118:SF15">
    <property type="entry name" value="TRANSCRIPTIONAL REGULATORY PROTEIN"/>
    <property type="match status" value="1"/>
</dbReference>
<name>A0A502GFF3_9PROT</name>
<dbReference type="PANTHER" id="PTHR30118">
    <property type="entry name" value="HTH-TYPE TRANSCRIPTIONAL REGULATOR LEUO-RELATED"/>
    <property type="match status" value="1"/>
</dbReference>
<evidence type="ECO:0000313" key="6">
    <source>
        <dbReference type="EMBL" id="TPG60332.1"/>
    </source>
</evidence>
<dbReference type="InterPro" id="IPR000847">
    <property type="entry name" value="LysR_HTH_N"/>
</dbReference>
<dbReference type="InterPro" id="IPR050389">
    <property type="entry name" value="LysR-type_TF"/>
</dbReference>
<keyword evidence="3" id="KW-0238">DNA-binding</keyword>
<dbReference type="OrthoDB" id="9774011at2"/>
<sequence length="307" mass="33872">MQRRPDEVGLRQFDLNLLPVFAALMRERSVTRAGESLFLSQPATSSALARLRAFFHDELFVRNGRVLEPTPRAEALMEQLAPALTGVAGAVAGAIPFDPATDTRTFRLGMSADIGMAMIPVLPQLRRAAPQCQFIIRTANYRNIPHLLDSREVNTAIGLVIDLPAASKQRVLRRDGWRVLRDAASPGPVDLDSYCERPHLLVTPRGDLTGFADEALARLGRRRHVVMGIPDFALMPRTLPGSDMLCLIPEGALSAMAALGMLEGLAHDPPPFPCPEALTHMAWRTAVDQDPSEIWLRGKLVEWLLRR</sequence>
<keyword evidence="4" id="KW-0804">Transcription</keyword>
<evidence type="ECO:0000256" key="4">
    <source>
        <dbReference type="ARBA" id="ARBA00023163"/>
    </source>
</evidence>
<evidence type="ECO:0000256" key="2">
    <source>
        <dbReference type="ARBA" id="ARBA00023015"/>
    </source>
</evidence>
<feature type="domain" description="HTH lysR-type" evidence="5">
    <location>
        <begin position="13"/>
        <end position="70"/>
    </location>
</feature>
<accession>A0A502GFF3</accession>
<dbReference type="EMBL" id="RCZP01000002">
    <property type="protein sequence ID" value="TPG60332.1"/>
    <property type="molecule type" value="Genomic_DNA"/>
</dbReference>
<dbReference type="InterPro" id="IPR036390">
    <property type="entry name" value="WH_DNA-bd_sf"/>
</dbReference>
<reference evidence="6 7" key="1">
    <citation type="journal article" date="2019" name="Environ. Microbiol.">
        <title>Species interactions and distinct microbial communities in high Arctic permafrost affected cryosols are associated with the CH4 and CO2 gas fluxes.</title>
        <authorList>
            <person name="Altshuler I."/>
            <person name="Hamel J."/>
            <person name="Turney S."/>
            <person name="Magnuson E."/>
            <person name="Levesque R."/>
            <person name="Greer C."/>
            <person name="Whyte L.G."/>
        </authorList>
    </citation>
    <scope>NUCLEOTIDE SEQUENCE [LARGE SCALE GENOMIC DNA]</scope>
    <source>
        <strain evidence="6 7">S9.3B</strain>
    </source>
</reference>
<dbReference type="RefSeq" id="WP_140881262.1">
    <property type="nucleotide sequence ID" value="NZ_RCZP01000002.1"/>
</dbReference>
<evidence type="ECO:0000256" key="3">
    <source>
        <dbReference type="ARBA" id="ARBA00023125"/>
    </source>
</evidence>
<dbReference type="SUPFAM" id="SSF46785">
    <property type="entry name" value="Winged helix' DNA-binding domain"/>
    <property type="match status" value="1"/>
</dbReference>
<gene>
    <name evidence="6" type="ORF">EAH89_02830</name>
</gene>
<organism evidence="6 7">
    <name type="scientific">Muricoccus nepalensis</name>
    <dbReference type="NCBI Taxonomy" id="1854500"/>
    <lineage>
        <taxon>Bacteria</taxon>
        <taxon>Pseudomonadati</taxon>
        <taxon>Pseudomonadota</taxon>
        <taxon>Alphaproteobacteria</taxon>
        <taxon>Acetobacterales</taxon>
        <taxon>Roseomonadaceae</taxon>
        <taxon>Muricoccus</taxon>
    </lineage>
</organism>
<dbReference type="Gene3D" id="3.40.190.10">
    <property type="entry name" value="Periplasmic binding protein-like II"/>
    <property type="match status" value="2"/>
</dbReference>
<evidence type="ECO:0000313" key="7">
    <source>
        <dbReference type="Proteomes" id="UP000317078"/>
    </source>
</evidence>
<evidence type="ECO:0000259" key="5">
    <source>
        <dbReference type="PROSITE" id="PS50931"/>
    </source>
</evidence>
<dbReference type="Gene3D" id="1.10.10.10">
    <property type="entry name" value="Winged helix-like DNA-binding domain superfamily/Winged helix DNA-binding domain"/>
    <property type="match status" value="1"/>
</dbReference>
<evidence type="ECO:0000256" key="1">
    <source>
        <dbReference type="ARBA" id="ARBA00009437"/>
    </source>
</evidence>
<dbReference type="GO" id="GO:0003700">
    <property type="term" value="F:DNA-binding transcription factor activity"/>
    <property type="evidence" value="ECO:0007669"/>
    <property type="project" value="InterPro"/>
</dbReference>
<keyword evidence="7" id="KW-1185">Reference proteome</keyword>
<dbReference type="PROSITE" id="PS50931">
    <property type="entry name" value="HTH_LYSR"/>
    <property type="match status" value="1"/>
</dbReference>
<dbReference type="PRINTS" id="PR00039">
    <property type="entry name" value="HTHLYSR"/>
</dbReference>
<dbReference type="AlphaFoldDB" id="A0A502GFF3"/>